<comment type="catalytic activity">
    <reaction evidence="13">
        <text>L-seryl-[protein] + ATP = O-phospho-L-seryl-[protein] + ADP + H(+)</text>
        <dbReference type="Rhea" id="RHEA:17989"/>
        <dbReference type="Rhea" id="RHEA-COMP:9863"/>
        <dbReference type="Rhea" id="RHEA-COMP:11604"/>
        <dbReference type="ChEBI" id="CHEBI:15378"/>
        <dbReference type="ChEBI" id="CHEBI:29999"/>
        <dbReference type="ChEBI" id="CHEBI:30616"/>
        <dbReference type="ChEBI" id="CHEBI:83421"/>
        <dbReference type="ChEBI" id="CHEBI:456216"/>
        <dbReference type="EC" id="2.7.11.1"/>
    </reaction>
</comment>
<dbReference type="Proteomes" id="UP000800041">
    <property type="component" value="Unassembled WGS sequence"/>
</dbReference>
<evidence type="ECO:0000256" key="8">
    <source>
        <dbReference type="ARBA" id="ARBA00022777"/>
    </source>
</evidence>
<dbReference type="SUPFAM" id="SSF56112">
    <property type="entry name" value="Protein kinase-like (PK-like)"/>
    <property type="match status" value="1"/>
</dbReference>
<dbReference type="Gene3D" id="1.10.510.10">
    <property type="entry name" value="Transferase(Phosphotransferase) domain 1"/>
    <property type="match status" value="1"/>
</dbReference>
<evidence type="ECO:0000256" key="7">
    <source>
        <dbReference type="ARBA" id="ARBA00022741"/>
    </source>
</evidence>
<dbReference type="InterPro" id="IPR001245">
    <property type="entry name" value="Ser-Thr/Tyr_kinase_cat_dom"/>
</dbReference>
<keyword evidence="7" id="KW-0547">Nucleotide-binding</keyword>
<dbReference type="EC" id="2.7.11.1" evidence="3"/>
<dbReference type="PROSITE" id="PS00109">
    <property type="entry name" value="PROTEIN_KINASE_TYR"/>
    <property type="match status" value="1"/>
</dbReference>
<dbReference type="PANTHER" id="PTHR44329">
    <property type="entry name" value="SERINE/THREONINE-PROTEIN KINASE TNNI3K-RELATED"/>
    <property type="match status" value="1"/>
</dbReference>
<accession>A0A6G1HAY1</accession>
<comment type="function">
    <text evidence="1">Component of the EKC/KEOPS complex that is required for the formation of a threonylcarbamoyl group on adenosine at position 37 (t(6)A37) in tRNAs that read codons beginning with adenine. The complex is probably involved in the transfer of the threonylcarbamoyl moiety of threonylcarbamoyl-AMP (TC-AMP) to the N6 group of A37. BUD32 has ATPase activity in the context of the EKC/KEOPS complex and likely plays a supporting role to the catalytic subunit KAE1. The EKC/KEOPS complex also promotes both telomere uncapping and telomere elongation. The complex is required for efficient recruitment of transcriptional coactivators.</text>
</comment>
<evidence type="ECO:0000256" key="12">
    <source>
        <dbReference type="ARBA" id="ARBA00047899"/>
    </source>
</evidence>
<name>A0A6G1HAY1_9PEZI</name>
<evidence type="ECO:0000256" key="3">
    <source>
        <dbReference type="ARBA" id="ARBA00012513"/>
    </source>
</evidence>
<evidence type="ECO:0000313" key="16">
    <source>
        <dbReference type="Proteomes" id="UP000800041"/>
    </source>
</evidence>
<evidence type="ECO:0000256" key="10">
    <source>
        <dbReference type="ARBA" id="ARBA00030980"/>
    </source>
</evidence>
<dbReference type="Pfam" id="PF07714">
    <property type="entry name" value="PK_Tyr_Ser-Thr"/>
    <property type="match status" value="1"/>
</dbReference>
<keyword evidence="16" id="KW-1185">Reference proteome</keyword>
<dbReference type="AlphaFoldDB" id="A0A6G1HAY1"/>
<evidence type="ECO:0000256" key="6">
    <source>
        <dbReference type="ARBA" id="ARBA00022679"/>
    </source>
</evidence>
<dbReference type="GO" id="GO:0005524">
    <property type="term" value="F:ATP binding"/>
    <property type="evidence" value="ECO:0007669"/>
    <property type="project" value="UniProtKB-KW"/>
</dbReference>
<dbReference type="InterPro" id="IPR011009">
    <property type="entry name" value="Kinase-like_dom_sf"/>
</dbReference>
<gene>
    <name evidence="15" type="ORF">K402DRAFT_410655</name>
</gene>
<sequence length="245" mass="28104">MSSISSWFWYPEGVKECIDIVSSCYIGLIDDSTVLKFPHMPPESKEQQNQVAALEHEEKVLRQVGHHPRVVQFKGKHEYGNLLEHVPNKCVGRYLKNAACETPQKLRLKWAWQAAEAVAYTHFRNVIHCDISAGNIVIDRDLSAKLCDFQGMIRDTDGTVLLSRSRVLTDIFGLGTTIYYMVTGQLPFPELDGFDHEEEILRRFKEREFPELETHRGGDVVRKYWTGAYENAMEAVQGLKKLDCE</sequence>
<dbReference type="InterPro" id="IPR051681">
    <property type="entry name" value="Ser/Thr_Kinases-Pseudokinases"/>
</dbReference>
<dbReference type="GO" id="GO:0004674">
    <property type="term" value="F:protein serine/threonine kinase activity"/>
    <property type="evidence" value="ECO:0007669"/>
    <property type="project" value="UniProtKB-EC"/>
</dbReference>
<evidence type="ECO:0000256" key="11">
    <source>
        <dbReference type="ARBA" id="ARBA00033194"/>
    </source>
</evidence>
<keyword evidence="8 15" id="KW-0418">Kinase</keyword>
<evidence type="ECO:0000313" key="15">
    <source>
        <dbReference type="EMBL" id="KAF1990108.1"/>
    </source>
</evidence>
<evidence type="ECO:0000256" key="9">
    <source>
        <dbReference type="ARBA" id="ARBA00022840"/>
    </source>
</evidence>
<dbReference type="InterPro" id="IPR008266">
    <property type="entry name" value="Tyr_kinase_AS"/>
</dbReference>
<dbReference type="InterPro" id="IPR000719">
    <property type="entry name" value="Prot_kinase_dom"/>
</dbReference>
<evidence type="ECO:0000256" key="2">
    <source>
        <dbReference type="ARBA" id="ARBA00011534"/>
    </source>
</evidence>
<keyword evidence="9" id="KW-0067">ATP-binding</keyword>
<evidence type="ECO:0000256" key="13">
    <source>
        <dbReference type="ARBA" id="ARBA00048679"/>
    </source>
</evidence>
<dbReference type="PROSITE" id="PS50011">
    <property type="entry name" value="PROTEIN_KINASE_DOM"/>
    <property type="match status" value="1"/>
</dbReference>
<protein>
    <recommendedName>
        <fullName evidence="5">EKC/KEOPS complex subunit BUD32</fullName>
        <ecNumber evidence="3">2.7.11.1</ecNumber>
    </recommendedName>
    <alternativeName>
        <fullName evidence="10 11">Atypical Serine/threonine protein kinase BUD32</fullName>
    </alternativeName>
    <alternativeName>
        <fullName evidence="4">EKC/KEOPS complex subunit bud32</fullName>
    </alternativeName>
</protein>
<dbReference type="EMBL" id="ML977143">
    <property type="protein sequence ID" value="KAF1990108.1"/>
    <property type="molecule type" value="Genomic_DNA"/>
</dbReference>
<comment type="catalytic activity">
    <reaction evidence="12">
        <text>L-threonyl-[protein] + ATP = O-phospho-L-threonyl-[protein] + ADP + H(+)</text>
        <dbReference type="Rhea" id="RHEA:46608"/>
        <dbReference type="Rhea" id="RHEA-COMP:11060"/>
        <dbReference type="Rhea" id="RHEA-COMP:11605"/>
        <dbReference type="ChEBI" id="CHEBI:15378"/>
        <dbReference type="ChEBI" id="CHEBI:30013"/>
        <dbReference type="ChEBI" id="CHEBI:30616"/>
        <dbReference type="ChEBI" id="CHEBI:61977"/>
        <dbReference type="ChEBI" id="CHEBI:456216"/>
        <dbReference type="EC" id="2.7.11.1"/>
    </reaction>
</comment>
<feature type="domain" description="Protein kinase" evidence="14">
    <location>
        <begin position="1"/>
        <end position="245"/>
    </location>
</feature>
<dbReference type="OrthoDB" id="1668230at2759"/>
<evidence type="ECO:0000256" key="4">
    <source>
        <dbReference type="ARBA" id="ARBA00013948"/>
    </source>
</evidence>
<evidence type="ECO:0000256" key="1">
    <source>
        <dbReference type="ARBA" id="ARBA00003747"/>
    </source>
</evidence>
<evidence type="ECO:0000256" key="5">
    <source>
        <dbReference type="ARBA" id="ARBA00019973"/>
    </source>
</evidence>
<dbReference type="PANTHER" id="PTHR44329:SF288">
    <property type="entry name" value="MITOGEN-ACTIVATED PROTEIN KINASE KINASE KINASE 20"/>
    <property type="match status" value="1"/>
</dbReference>
<evidence type="ECO:0000259" key="14">
    <source>
        <dbReference type="PROSITE" id="PS50011"/>
    </source>
</evidence>
<organism evidence="15 16">
    <name type="scientific">Aulographum hederae CBS 113979</name>
    <dbReference type="NCBI Taxonomy" id="1176131"/>
    <lineage>
        <taxon>Eukaryota</taxon>
        <taxon>Fungi</taxon>
        <taxon>Dikarya</taxon>
        <taxon>Ascomycota</taxon>
        <taxon>Pezizomycotina</taxon>
        <taxon>Dothideomycetes</taxon>
        <taxon>Pleosporomycetidae</taxon>
        <taxon>Aulographales</taxon>
        <taxon>Aulographaceae</taxon>
    </lineage>
</organism>
<comment type="subunit">
    <text evidence="2">Component of the EKC/KEOPS complex composed of at least BUD32, CGI121, GON7, KAE1 and PCC1; the whole complex dimerizes.</text>
</comment>
<keyword evidence="6" id="KW-0808">Transferase</keyword>
<proteinExistence type="predicted"/>
<reference evidence="15" key="1">
    <citation type="journal article" date="2020" name="Stud. Mycol.">
        <title>101 Dothideomycetes genomes: a test case for predicting lifestyles and emergence of pathogens.</title>
        <authorList>
            <person name="Haridas S."/>
            <person name="Albert R."/>
            <person name="Binder M."/>
            <person name="Bloem J."/>
            <person name="Labutti K."/>
            <person name="Salamov A."/>
            <person name="Andreopoulos B."/>
            <person name="Baker S."/>
            <person name="Barry K."/>
            <person name="Bills G."/>
            <person name="Bluhm B."/>
            <person name="Cannon C."/>
            <person name="Castanera R."/>
            <person name="Culley D."/>
            <person name="Daum C."/>
            <person name="Ezra D."/>
            <person name="Gonzalez J."/>
            <person name="Henrissat B."/>
            <person name="Kuo A."/>
            <person name="Liang C."/>
            <person name="Lipzen A."/>
            <person name="Lutzoni F."/>
            <person name="Magnuson J."/>
            <person name="Mondo S."/>
            <person name="Nolan M."/>
            <person name="Ohm R."/>
            <person name="Pangilinan J."/>
            <person name="Park H.-J."/>
            <person name="Ramirez L."/>
            <person name="Alfaro M."/>
            <person name="Sun H."/>
            <person name="Tritt A."/>
            <person name="Yoshinaga Y."/>
            <person name="Zwiers L.-H."/>
            <person name="Turgeon B."/>
            <person name="Goodwin S."/>
            <person name="Spatafora J."/>
            <person name="Crous P."/>
            <person name="Grigoriev I."/>
        </authorList>
    </citation>
    <scope>NUCLEOTIDE SEQUENCE</scope>
    <source>
        <strain evidence="15">CBS 113979</strain>
    </source>
</reference>